<dbReference type="AlphaFoldDB" id="A0ABD1XPI3"/>
<dbReference type="InterPro" id="IPR044965">
    <property type="entry name" value="Glyco_hydro_17_plant"/>
</dbReference>
<feature type="transmembrane region" description="Helical" evidence="8">
    <location>
        <begin position="6"/>
        <end position="26"/>
    </location>
</feature>
<keyword evidence="4" id="KW-1015">Disulfide bond</keyword>
<dbReference type="InterPro" id="IPR000490">
    <property type="entry name" value="Glyco_hydro_17"/>
</dbReference>
<evidence type="ECO:0000313" key="10">
    <source>
        <dbReference type="EMBL" id="KAL2610679.1"/>
    </source>
</evidence>
<evidence type="ECO:0000256" key="8">
    <source>
        <dbReference type="SAM" id="Phobius"/>
    </source>
</evidence>
<comment type="caution">
    <text evidence="10">The sequence shown here is derived from an EMBL/GenBank/DDBJ whole genome shotgun (WGS) entry which is preliminary data.</text>
</comment>
<evidence type="ECO:0000256" key="4">
    <source>
        <dbReference type="ARBA" id="ARBA00023157"/>
    </source>
</evidence>
<gene>
    <name evidence="10" type="ORF">R1flu_029252</name>
</gene>
<sequence>MTFSFWLINAISQALLVGFLVCLAGFDGNRTVEAGIGVNWGDTARQPLPPEIVVRLLQSNNISRVKLFDTKPSVLEALAGTGIEVMIAAPNNLLSRLGGADGEAAAVNWVAQNLTKYLDLNGESVNIKYVAVGNEPFWGENNKTYGHLAFPALTNIQNAIRGAGLEGRVFATIPLSADVVEGKLDPSAGVFRSDIASLMKKIVSSYNRTGSPLVINMYPFLSIVWTPHFPPGYAFFGEHDKTDSLSNLTYTSMFDEMFDLTVAAVKRAGFPRLKIIVGEVGWPTDGIRLANLSNAQKFNNQLLKHLASNSGTPLRPNVTIDAYLFSLLDENVKDLLGGSAPYERHWGIFYQDGTPKYPIDLSGHGESSSWPQAAVGVKYLPRRYCIETPLFAPDPVLLGKRIDFSCAHSDCTALGEGGSCSPLNDSMKASYAFNIYYQFNYQQDSYCNYTTFGAVVTEDPSTETCKFPLGLDYGGCNRGPQVTMKLSLFVLFTFCLSFFFF</sequence>
<dbReference type="PROSITE" id="PS00587">
    <property type="entry name" value="GLYCOSYL_HYDROL_F17"/>
    <property type="match status" value="1"/>
</dbReference>
<evidence type="ECO:0000256" key="3">
    <source>
        <dbReference type="ARBA" id="ARBA00022801"/>
    </source>
</evidence>
<name>A0ABD1XPI3_9MARC</name>
<evidence type="ECO:0000256" key="2">
    <source>
        <dbReference type="ARBA" id="ARBA00022729"/>
    </source>
</evidence>
<evidence type="ECO:0000256" key="5">
    <source>
        <dbReference type="ARBA" id="ARBA00023295"/>
    </source>
</evidence>
<feature type="domain" description="X8" evidence="9">
    <location>
        <begin position="383"/>
        <end position="467"/>
    </location>
</feature>
<dbReference type="Pfam" id="PF00332">
    <property type="entry name" value="Glyco_hydro_17"/>
    <property type="match status" value="1"/>
</dbReference>
<evidence type="ECO:0000256" key="7">
    <source>
        <dbReference type="RuleBase" id="RU004336"/>
    </source>
</evidence>
<reference evidence="10 11" key="1">
    <citation type="submission" date="2024-09" db="EMBL/GenBank/DDBJ databases">
        <title>Chromosome-scale assembly of Riccia fluitans.</title>
        <authorList>
            <person name="Paukszto L."/>
            <person name="Sawicki J."/>
            <person name="Karawczyk K."/>
            <person name="Piernik-Szablinska J."/>
            <person name="Szczecinska M."/>
            <person name="Mazdziarz M."/>
        </authorList>
    </citation>
    <scope>NUCLEOTIDE SEQUENCE [LARGE SCALE GENOMIC DNA]</scope>
    <source>
        <strain evidence="10">Rf_01</strain>
        <tissue evidence="10">Aerial parts of the thallus</tissue>
    </source>
</reference>
<dbReference type="Proteomes" id="UP001605036">
    <property type="component" value="Unassembled WGS sequence"/>
</dbReference>
<dbReference type="SUPFAM" id="SSF51445">
    <property type="entry name" value="(Trans)glycosidases"/>
    <property type="match status" value="1"/>
</dbReference>
<protein>
    <recommendedName>
        <fullName evidence="9">X8 domain-containing protein</fullName>
    </recommendedName>
</protein>
<dbReference type="Pfam" id="PF07983">
    <property type="entry name" value="X8"/>
    <property type="match status" value="1"/>
</dbReference>
<dbReference type="PANTHER" id="PTHR32227">
    <property type="entry name" value="GLUCAN ENDO-1,3-BETA-GLUCOSIDASE BG1-RELATED-RELATED"/>
    <property type="match status" value="1"/>
</dbReference>
<dbReference type="InterPro" id="IPR017853">
    <property type="entry name" value="GH"/>
</dbReference>
<evidence type="ECO:0000256" key="6">
    <source>
        <dbReference type="RuleBase" id="RU004335"/>
    </source>
</evidence>
<dbReference type="SMART" id="SM00768">
    <property type="entry name" value="X8"/>
    <property type="match status" value="1"/>
</dbReference>
<organism evidence="10 11">
    <name type="scientific">Riccia fluitans</name>
    <dbReference type="NCBI Taxonomy" id="41844"/>
    <lineage>
        <taxon>Eukaryota</taxon>
        <taxon>Viridiplantae</taxon>
        <taxon>Streptophyta</taxon>
        <taxon>Embryophyta</taxon>
        <taxon>Marchantiophyta</taxon>
        <taxon>Marchantiopsida</taxon>
        <taxon>Marchantiidae</taxon>
        <taxon>Marchantiales</taxon>
        <taxon>Ricciaceae</taxon>
        <taxon>Riccia</taxon>
    </lineage>
</organism>
<evidence type="ECO:0000256" key="1">
    <source>
        <dbReference type="ARBA" id="ARBA00008773"/>
    </source>
</evidence>
<keyword evidence="3 7" id="KW-0378">Hydrolase</keyword>
<dbReference type="InterPro" id="IPR012946">
    <property type="entry name" value="X8"/>
</dbReference>
<dbReference type="Gene3D" id="1.20.58.1040">
    <property type="match status" value="1"/>
</dbReference>
<comment type="similarity">
    <text evidence="1 6">Belongs to the glycosyl hydrolase 17 family.</text>
</comment>
<evidence type="ECO:0000313" key="11">
    <source>
        <dbReference type="Proteomes" id="UP001605036"/>
    </source>
</evidence>
<keyword evidence="11" id="KW-1185">Reference proteome</keyword>
<proteinExistence type="inferred from homology"/>
<dbReference type="EMBL" id="JBHFFA010000008">
    <property type="protein sequence ID" value="KAL2610679.1"/>
    <property type="molecule type" value="Genomic_DNA"/>
</dbReference>
<keyword evidence="8" id="KW-0812">Transmembrane</keyword>
<keyword evidence="8" id="KW-1133">Transmembrane helix</keyword>
<accession>A0ABD1XPI3</accession>
<evidence type="ECO:0000259" key="9">
    <source>
        <dbReference type="SMART" id="SM00768"/>
    </source>
</evidence>
<keyword evidence="5 7" id="KW-0326">Glycosidase</keyword>
<keyword evidence="2" id="KW-0732">Signal</keyword>
<dbReference type="Gene3D" id="3.20.20.80">
    <property type="entry name" value="Glycosidases"/>
    <property type="match status" value="1"/>
</dbReference>
<dbReference type="GO" id="GO:0016798">
    <property type="term" value="F:hydrolase activity, acting on glycosyl bonds"/>
    <property type="evidence" value="ECO:0007669"/>
    <property type="project" value="UniProtKB-KW"/>
</dbReference>
<keyword evidence="8" id="KW-0472">Membrane</keyword>